<accession>A0A8J7UUA5</accession>
<name>A0A8J7UUA5_9BACT</name>
<dbReference type="EMBL" id="JAFIDN010000003">
    <property type="protein sequence ID" value="MBP3192215.1"/>
    <property type="molecule type" value="Genomic_DNA"/>
</dbReference>
<organism evidence="1 2">
    <name type="scientific">Natronogracilivirga saccharolytica</name>
    <dbReference type="NCBI Taxonomy" id="2812953"/>
    <lineage>
        <taxon>Bacteria</taxon>
        <taxon>Pseudomonadati</taxon>
        <taxon>Balneolota</taxon>
        <taxon>Balneolia</taxon>
        <taxon>Balneolales</taxon>
        <taxon>Cyclonatronaceae</taxon>
        <taxon>Natronogracilivirga</taxon>
    </lineage>
</organism>
<keyword evidence="2" id="KW-1185">Reference proteome</keyword>
<gene>
    <name evidence="1" type="ORF">NATSA_06045</name>
</gene>
<proteinExistence type="predicted"/>
<dbReference type="AlphaFoldDB" id="A0A8J7UUA5"/>
<dbReference type="RefSeq" id="WP_210511105.1">
    <property type="nucleotide sequence ID" value="NZ_JAFIDN010000003.1"/>
</dbReference>
<protein>
    <submittedName>
        <fullName evidence="1">Uncharacterized protein</fullName>
    </submittedName>
</protein>
<evidence type="ECO:0000313" key="1">
    <source>
        <dbReference type="EMBL" id="MBP3192215.1"/>
    </source>
</evidence>
<comment type="caution">
    <text evidence="1">The sequence shown here is derived from an EMBL/GenBank/DDBJ whole genome shotgun (WGS) entry which is preliminary data.</text>
</comment>
<reference evidence="1" key="1">
    <citation type="submission" date="2021-02" db="EMBL/GenBank/DDBJ databases">
        <title>Natronogracilivirga saccharolytica gen. nov. sp. nov. a new anaerobic, haloalkiliphilic carbohydrate-fermenting bacterium from soda lake and proposing of Cyclonatronumiaceae fam. nov. in the phylum Balneolaeota.</title>
        <authorList>
            <person name="Zhilina T.N."/>
            <person name="Sorokin D.Y."/>
            <person name="Zavarzina D.G."/>
            <person name="Toshchakov S.V."/>
            <person name="Kublanov I.V."/>
        </authorList>
    </citation>
    <scope>NUCLEOTIDE SEQUENCE</scope>
    <source>
        <strain evidence="1">Z-1702</strain>
    </source>
</reference>
<sequence>MKLKFVPRTDVRVTKKSSSKFRPLIEALNKLEPGGDALEVTYSNDKELNSMRNVVYTYNRETGAKIKSGKDTVNGKVFFYKEK</sequence>
<dbReference type="Proteomes" id="UP000673975">
    <property type="component" value="Unassembled WGS sequence"/>
</dbReference>
<evidence type="ECO:0000313" key="2">
    <source>
        <dbReference type="Proteomes" id="UP000673975"/>
    </source>
</evidence>